<organism evidence="1 2">
    <name type="scientific">Schizopora paradoxa</name>
    <dbReference type="NCBI Taxonomy" id="27342"/>
    <lineage>
        <taxon>Eukaryota</taxon>
        <taxon>Fungi</taxon>
        <taxon>Dikarya</taxon>
        <taxon>Basidiomycota</taxon>
        <taxon>Agaricomycotina</taxon>
        <taxon>Agaricomycetes</taxon>
        <taxon>Hymenochaetales</taxon>
        <taxon>Schizoporaceae</taxon>
        <taxon>Schizopora</taxon>
    </lineage>
</organism>
<evidence type="ECO:0000313" key="2">
    <source>
        <dbReference type="Proteomes" id="UP000053477"/>
    </source>
</evidence>
<accession>A0A0H2RJB2</accession>
<reference evidence="1 2" key="1">
    <citation type="submission" date="2015-04" db="EMBL/GenBank/DDBJ databases">
        <title>Complete genome sequence of Schizopora paradoxa KUC8140, a cosmopolitan wood degrader in East Asia.</title>
        <authorList>
            <consortium name="DOE Joint Genome Institute"/>
            <person name="Min B."/>
            <person name="Park H."/>
            <person name="Jang Y."/>
            <person name="Kim J.-J."/>
            <person name="Kim K.H."/>
            <person name="Pangilinan J."/>
            <person name="Lipzen A."/>
            <person name="Riley R."/>
            <person name="Grigoriev I.V."/>
            <person name="Spatafora J.W."/>
            <person name="Choi I.-G."/>
        </authorList>
    </citation>
    <scope>NUCLEOTIDE SEQUENCE [LARGE SCALE GENOMIC DNA]</scope>
    <source>
        <strain evidence="1 2">KUC8140</strain>
    </source>
</reference>
<protein>
    <recommendedName>
        <fullName evidence="3">F-box domain-containing protein</fullName>
    </recommendedName>
</protein>
<gene>
    <name evidence="1" type="ORF">SCHPADRAFT_943584</name>
</gene>
<name>A0A0H2RJB2_9AGAM</name>
<dbReference type="Proteomes" id="UP000053477">
    <property type="component" value="Unassembled WGS sequence"/>
</dbReference>
<evidence type="ECO:0000313" key="1">
    <source>
        <dbReference type="EMBL" id="KLO09528.1"/>
    </source>
</evidence>
<proteinExistence type="predicted"/>
<dbReference type="AlphaFoldDB" id="A0A0H2RJB2"/>
<evidence type="ECO:0008006" key="3">
    <source>
        <dbReference type="Google" id="ProtNLM"/>
    </source>
</evidence>
<dbReference type="OrthoDB" id="2927828at2759"/>
<dbReference type="EMBL" id="KQ086053">
    <property type="protein sequence ID" value="KLO09528.1"/>
    <property type="molecule type" value="Genomic_DNA"/>
</dbReference>
<dbReference type="InParanoid" id="A0A0H2RJB2"/>
<sequence>MPHVTNLVLALNFKADALDMSGLHLPTLIAIDITVIHAPLGVIRFVARHSELVRLHLRFLWSFPVRKLLGRPTGSPTEEGARLPLIEHLHIYDIHPFKFLKNCIKPSVQIRRLDLHSQTESAIFKDEFYDFLKSFTALMELSFGICIRYGYGNVKTLSVSSLRKFLGTCNDHKSLRAMHISDVLCRQLDTCDIETIKPFPPSLQYISWGHRRDKATYRILGDAEFQAARAVVCEVLPSPHEIMYDWTGENTLRHLFID</sequence>
<keyword evidence="2" id="KW-1185">Reference proteome</keyword>